<dbReference type="EC" id="1.6.5.-" evidence="6"/>
<evidence type="ECO:0000313" key="9">
    <source>
        <dbReference type="Proteomes" id="UP000510822"/>
    </source>
</evidence>
<gene>
    <name evidence="6" type="primary">azoR</name>
    <name evidence="8" type="ORF">HZU75_08145</name>
</gene>
<keyword evidence="4 6" id="KW-0520">NAD</keyword>
<reference evidence="8 9" key="1">
    <citation type="journal article" date="2016" name="Int. J. Syst. Evol. Microbiol.">
        <title>Chitinibacter fontanus sp. nov., isolated from a spring.</title>
        <authorList>
            <person name="Sheu S.Y."/>
            <person name="Li Y.S."/>
            <person name="Young C.C."/>
            <person name="Chen W.M."/>
        </authorList>
    </citation>
    <scope>NUCLEOTIDE SEQUENCE [LARGE SCALE GENOMIC DNA]</scope>
    <source>
        <strain evidence="8 9">STM-7</strain>
    </source>
</reference>
<dbReference type="GO" id="GO:0016652">
    <property type="term" value="F:oxidoreductase activity, acting on NAD(P)H as acceptor"/>
    <property type="evidence" value="ECO:0007669"/>
    <property type="project" value="UniProtKB-UniRule"/>
</dbReference>
<accession>A0A7D5Z394</accession>
<comment type="subunit">
    <text evidence="6">Homodimer.</text>
</comment>
<organism evidence="8 9">
    <name type="scientific">Chitinibacter fontanus</name>
    <dbReference type="NCBI Taxonomy" id="1737446"/>
    <lineage>
        <taxon>Bacteria</taxon>
        <taxon>Pseudomonadati</taxon>
        <taxon>Pseudomonadota</taxon>
        <taxon>Betaproteobacteria</taxon>
        <taxon>Neisseriales</taxon>
        <taxon>Chitinibacteraceae</taxon>
        <taxon>Chitinibacter</taxon>
    </lineage>
</organism>
<dbReference type="InterPro" id="IPR050104">
    <property type="entry name" value="FMN-dep_NADH:Q_OxRdtase_AzoR1"/>
</dbReference>
<feature type="domain" description="Flavodoxin-like fold" evidence="7">
    <location>
        <begin position="1"/>
        <end position="197"/>
    </location>
</feature>
<dbReference type="RefSeq" id="WP_180308626.1">
    <property type="nucleotide sequence ID" value="NZ_CP058952.1"/>
</dbReference>
<feature type="binding site" evidence="6">
    <location>
        <begin position="139"/>
        <end position="142"/>
    </location>
    <ligand>
        <name>FMN</name>
        <dbReference type="ChEBI" id="CHEBI:58210"/>
    </ligand>
</feature>
<keyword evidence="2 6" id="KW-0288">FMN</keyword>
<feature type="binding site" evidence="6">
    <location>
        <position position="9"/>
    </location>
    <ligand>
        <name>FMN</name>
        <dbReference type="ChEBI" id="CHEBI:58210"/>
    </ligand>
</feature>
<name>A0A7D5Z394_9NEIS</name>
<keyword evidence="3 6" id="KW-0560">Oxidoreductase</keyword>
<keyword evidence="1 6" id="KW-0285">Flavoprotein</keyword>
<dbReference type="GO" id="GO:0010181">
    <property type="term" value="F:FMN binding"/>
    <property type="evidence" value="ECO:0007669"/>
    <property type="project" value="UniProtKB-UniRule"/>
</dbReference>
<dbReference type="Pfam" id="PF02525">
    <property type="entry name" value="Flavodoxin_2"/>
    <property type="match status" value="1"/>
</dbReference>
<dbReference type="GO" id="GO:0016655">
    <property type="term" value="F:oxidoreductase activity, acting on NAD(P)H, quinone or similar compound as acceptor"/>
    <property type="evidence" value="ECO:0007669"/>
    <property type="project" value="InterPro"/>
</dbReference>
<dbReference type="EMBL" id="CP058952">
    <property type="protein sequence ID" value="QLI81501.1"/>
    <property type="molecule type" value="Genomic_DNA"/>
</dbReference>
<dbReference type="InterPro" id="IPR029039">
    <property type="entry name" value="Flavoprotein-like_sf"/>
</dbReference>
<dbReference type="AlphaFoldDB" id="A0A7D5Z394"/>
<keyword evidence="9" id="KW-1185">Reference proteome</keyword>
<dbReference type="Proteomes" id="UP000510822">
    <property type="component" value="Chromosome"/>
</dbReference>
<feature type="binding site" evidence="6">
    <location>
        <begin position="95"/>
        <end position="98"/>
    </location>
    <ligand>
        <name>FMN</name>
        <dbReference type="ChEBI" id="CHEBI:58210"/>
    </ligand>
</feature>
<dbReference type="KEGG" id="cfon:HZU75_08145"/>
<dbReference type="HAMAP" id="MF_01216">
    <property type="entry name" value="Azoreductase_type1"/>
    <property type="match status" value="1"/>
</dbReference>
<sequence length="200" mass="20754">MNLLHIDSSILGDHSVSRQLTKEVVESIRLAEPNASVTYRDVTSSATVHLDGSLLAAKGTPAQERNAQQAHQVSIAETVMAEFLAADVLVIGAPMYNFSIPSQLKAWIDMISVAGVTFKYGANGPEGLAGGKRAVIVATAGGQHAGTATGVAHVEYLRILLGFLGITDIRVISAEGLAMGPEVRDPALAAARAQLSAVAA</sequence>
<dbReference type="SUPFAM" id="SSF52218">
    <property type="entry name" value="Flavoproteins"/>
    <property type="match status" value="1"/>
</dbReference>
<dbReference type="InterPro" id="IPR003680">
    <property type="entry name" value="Flavodoxin_fold"/>
</dbReference>
<dbReference type="InterPro" id="IPR023048">
    <property type="entry name" value="NADH:quinone_OxRdtase_FMN_depd"/>
</dbReference>
<protein>
    <recommendedName>
        <fullName evidence="6">FMN dependent NADH:quinone oxidoreductase</fullName>
        <ecNumber evidence="6">1.6.5.-</ecNumber>
    </recommendedName>
    <alternativeName>
        <fullName evidence="6">Azo-dye reductase</fullName>
    </alternativeName>
    <alternativeName>
        <fullName evidence="6">FMN-dependent NADH-azo compound oxidoreductase</fullName>
    </alternativeName>
    <alternativeName>
        <fullName evidence="6">FMN-dependent NADH-azoreductase</fullName>
        <ecNumber evidence="6">1.7.1.17</ecNumber>
    </alternativeName>
</protein>
<comment type="function">
    <text evidence="6">Quinone reductase that provides resistance to thiol-specific stress caused by electrophilic quinones.</text>
</comment>
<evidence type="ECO:0000256" key="2">
    <source>
        <dbReference type="ARBA" id="ARBA00022643"/>
    </source>
</evidence>
<dbReference type="GO" id="GO:0009055">
    <property type="term" value="F:electron transfer activity"/>
    <property type="evidence" value="ECO:0007669"/>
    <property type="project" value="UniProtKB-UniRule"/>
</dbReference>
<evidence type="ECO:0000256" key="3">
    <source>
        <dbReference type="ARBA" id="ARBA00023002"/>
    </source>
</evidence>
<evidence type="ECO:0000256" key="1">
    <source>
        <dbReference type="ARBA" id="ARBA00022630"/>
    </source>
</evidence>
<comment type="similarity">
    <text evidence="6">Belongs to the azoreductase type 1 family.</text>
</comment>
<proteinExistence type="inferred from homology"/>
<feature type="binding site" evidence="6">
    <location>
        <begin position="15"/>
        <end position="17"/>
    </location>
    <ligand>
        <name>FMN</name>
        <dbReference type="ChEBI" id="CHEBI:58210"/>
    </ligand>
</feature>
<evidence type="ECO:0000256" key="5">
    <source>
        <dbReference type="ARBA" id="ARBA00048542"/>
    </source>
</evidence>
<dbReference type="EC" id="1.7.1.17" evidence="6"/>
<dbReference type="Gene3D" id="3.40.50.360">
    <property type="match status" value="1"/>
</dbReference>
<evidence type="ECO:0000256" key="4">
    <source>
        <dbReference type="ARBA" id="ARBA00023027"/>
    </source>
</evidence>
<dbReference type="PANTHER" id="PTHR43741">
    <property type="entry name" value="FMN-DEPENDENT NADH-AZOREDUCTASE 1"/>
    <property type="match status" value="1"/>
</dbReference>
<evidence type="ECO:0000259" key="7">
    <source>
        <dbReference type="Pfam" id="PF02525"/>
    </source>
</evidence>
<evidence type="ECO:0000313" key="8">
    <source>
        <dbReference type="EMBL" id="QLI81501.1"/>
    </source>
</evidence>
<comment type="catalytic activity">
    <reaction evidence="5">
        <text>N,N-dimethyl-1,4-phenylenediamine + anthranilate + 2 NAD(+) = 2-(4-dimethylaminophenyl)diazenylbenzoate + 2 NADH + 2 H(+)</text>
        <dbReference type="Rhea" id="RHEA:55872"/>
        <dbReference type="ChEBI" id="CHEBI:15378"/>
        <dbReference type="ChEBI" id="CHEBI:15783"/>
        <dbReference type="ChEBI" id="CHEBI:16567"/>
        <dbReference type="ChEBI" id="CHEBI:57540"/>
        <dbReference type="ChEBI" id="CHEBI:57945"/>
        <dbReference type="ChEBI" id="CHEBI:71579"/>
        <dbReference type="EC" id="1.7.1.17"/>
    </reaction>
    <physiologicalReaction direction="right-to-left" evidence="5">
        <dbReference type="Rhea" id="RHEA:55874"/>
    </physiologicalReaction>
</comment>
<comment type="catalytic activity">
    <reaction evidence="6">
        <text>2 a quinone + NADH + H(+) = 2 a 1,4-benzosemiquinone + NAD(+)</text>
        <dbReference type="Rhea" id="RHEA:65952"/>
        <dbReference type="ChEBI" id="CHEBI:15378"/>
        <dbReference type="ChEBI" id="CHEBI:57540"/>
        <dbReference type="ChEBI" id="CHEBI:57945"/>
        <dbReference type="ChEBI" id="CHEBI:132124"/>
        <dbReference type="ChEBI" id="CHEBI:134225"/>
    </reaction>
</comment>
<comment type="cofactor">
    <cofactor evidence="6">
        <name>FMN</name>
        <dbReference type="ChEBI" id="CHEBI:58210"/>
    </cofactor>
    <text evidence="6">Binds 1 FMN per subunit.</text>
</comment>
<evidence type="ECO:0000256" key="6">
    <source>
        <dbReference type="HAMAP-Rule" id="MF_01216"/>
    </source>
</evidence>
<dbReference type="PANTHER" id="PTHR43741:SF4">
    <property type="entry name" value="FMN-DEPENDENT NADH:QUINONE OXIDOREDUCTASE"/>
    <property type="match status" value="1"/>
</dbReference>
<comment type="function">
    <text evidence="6">Also exhibits azoreductase activity. Catalyzes the reductive cleavage of the azo bond in aromatic azo compounds to the corresponding amines.</text>
</comment>